<dbReference type="InterPro" id="IPR038213">
    <property type="entry name" value="IFI6/IFI27-like_sf"/>
</dbReference>
<dbReference type="Gene3D" id="6.10.110.10">
    <property type="match status" value="1"/>
</dbReference>
<evidence type="ECO:0000256" key="5">
    <source>
        <dbReference type="ARBA" id="ARBA00023136"/>
    </source>
</evidence>
<dbReference type="PANTHER" id="PTHR16932">
    <property type="entry name" value="INTERFERON ALPHA-INDUCIBLE PROTEIN 27"/>
    <property type="match status" value="1"/>
</dbReference>
<dbReference type="EMBL" id="JBBBZM010000015">
    <property type="protein sequence ID" value="KAL0639019.1"/>
    <property type="molecule type" value="Genomic_DNA"/>
</dbReference>
<keyword evidence="3 6" id="KW-0812">Transmembrane</keyword>
<dbReference type="Proteomes" id="UP001447188">
    <property type="component" value="Unassembled WGS sequence"/>
</dbReference>
<organism evidence="7 8">
    <name type="scientific">Discina gigas</name>
    <dbReference type="NCBI Taxonomy" id="1032678"/>
    <lineage>
        <taxon>Eukaryota</taxon>
        <taxon>Fungi</taxon>
        <taxon>Dikarya</taxon>
        <taxon>Ascomycota</taxon>
        <taxon>Pezizomycotina</taxon>
        <taxon>Pezizomycetes</taxon>
        <taxon>Pezizales</taxon>
        <taxon>Discinaceae</taxon>
        <taxon>Discina</taxon>
    </lineage>
</organism>
<comment type="subcellular location">
    <subcellularLocation>
        <location evidence="1">Membrane</location>
        <topology evidence="1">Multi-pass membrane protein</topology>
    </subcellularLocation>
</comment>
<sequence length="301" mass="32928">MPSFFEIFTWLLKKAGSAAVDQVIYILTHPIDACGDLWDWIKSNKLACFLIASGVFVIAFPPAIGFSAAGPVAGSIAAGLQAAIGNVAAGSLFAILQSLTMTGVFTAIGGWTIGAGITRFLSTYDWKLLAARVVQSYIKDHGQVLRNSLSTIRDMKRILHRIDDLTQALPPDELSQILSLMDDLKRIMARIVDTKRIHDLIQKLDATIALPAPPAEIANLLTELQVASDAFCEHDNGTSLEEEWDECIARAYVKCCKLRRILNSSLVAGTYDPEPGIRRLLRELEDTARKLLEMSFPDGGN</sequence>
<accession>A0ABR3GSV5</accession>
<dbReference type="PANTHER" id="PTHR16932:SF18">
    <property type="entry name" value="INTERFERON, ALPHA-INDUCIBLE PROTEIN 27-LIKE 2"/>
    <property type="match status" value="1"/>
</dbReference>
<evidence type="ECO:0000256" key="3">
    <source>
        <dbReference type="ARBA" id="ARBA00022692"/>
    </source>
</evidence>
<gene>
    <name evidence="7" type="ORF">Q9L58_001900</name>
</gene>
<protein>
    <submittedName>
        <fullName evidence="7">Uncharacterized protein</fullName>
    </submittedName>
</protein>
<name>A0ABR3GSV5_9PEZI</name>
<evidence type="ECO:0000313" key="8">
    <source>
        <dbReference type="Proteomes" id="UP001447188"/>
    </source>
</evidence>
<comment type="similarity">
    <text evidence="2">Belongs to the IFI6/IFI27 family.</text>
</comment>
<evidence type="ECO:0000256" key="4">
    <source>
        <dbReference type="ARBA" id="ARBA00022989"/>
    </source>
</evidence>
<dbReference type="Pfam" id="PF06140">
    <property type="entry name" value="Ifi-6-16"/>
    <property type="match status" value="1"/>
</dbReference>
<keyword evidence="5 6" id="KW-0472">Membrane</keyword>
<comment type="caution">
    <text evidence="7">The sequence shown here is derived from an EMBL/GenBank/DDBJ whole genome shotgun (WGS) entry which is preliminary data.</text>
</comment>
<reference evidence="7 8" key="1">
    <citation type="submission" date="2024-02" db="EMBL/GenBank/DDBJ databases">
        <title>Discinaceae phylogenomics.</title>
        <authorList>
            <person name="Dirks A.C."/>
            <person name="James T.Y."/>
        </authorList>
    </citation>
    <scope>NUCLEOTIDE SEQUENCE [LARGE SCALE GENOMIC DNA]</scope>
    <source>
        <strain evidence="7 8">ACD0624</strain>
    </source>
</reference>
<feature type="transmembrane region" description="Helical" evidence="6">
    <location>
        <begin position="76"/>
        <end position="96"/>
    </location>
</feature>
<evidence type="ECO:0000313" key="7">
    <source>
        <dbReference type="EMBL" id="KAL0639019.1"/>
    </source>
</evidence>
<proteinExistence type="inferred from homology"/>
<evidence type="ECO:0000256" key="2">
    <source>
        <dbReference type="ARBA" id="ARBA00007262"/>
    </source>
</evidence>
<dbReference type="InterPro" id="IPR009311">
    <property type="entry name" value="IFI6/IFI27-like"/>
</dbReference>
<keyword evidence="8" id="KW-1185">Reference proteome</keyword>
<evidence type="ECO:0000256" key="1">
    <source>
        <dbReference type="ARBA" id="ARBA00004141"/>
    </source>
</evidence>
<evidence type="ECO:0000256" key="6">
    <source>
        <dbReference type="SAM" id="Phobius"/>
    </source>
</evidence>
<keyword evidence="4 6" id="KW-1133">Transmembrane helix</keyword>
<feature type="transmembrane region" description="Helical" evidence="6">
    <location>
        <begin position="46"/>
        <end position="64"/>
    </location>
</feature>